<feature type="domain" description="SnoaL-like" evidence="1">
    <location>
        <begin position="6"/>
        <end position="161"/>
    </location>
</feature>
<dbReference type="Proteomes" id="UP000575068">
    <property type="component" value="Unassembled WGS sequence"/>
</dbReference>
<evidence type="ECO:0000313" key="2">
    <source>
        <dbReference type="EMBL" id="MBB4642908.1"/>
    </source>
</evidence>
<comment type="caution">
    <text evidence="2">The sequence shown here is derived from an EMBL/GenBank/DDBJ whole genome shotgun (WGS) entry which is preliminary data.</text>
</comment>
<accession>A0A840HZH1</accession>
<gene>
    <name evidence="2" type="ORF">HNQ99_003245</name>
</gene>
<sequence>MDALDRLLAIEGVRQCKAKYAYCVDTKDWDGFGALFTDDAVFDETNAMTARHPKTGEWVRTGSEFSLELLQSVENGVAWPVIGAKNIVEVARGMAEHNLLVHKLFNPTIEILTGTTAKAIWPFEDEVYFSEGQPMRYMNGMGHYHETYEKKGDNWLIKTMRLTRTLVRAR</sequence>
<dbReference type="InterPro" id="IPR032710">
    <property type="entry name" value="NTF2-like_dom_sf"/>
</dbReference>
<name>A0A840HZH1_9SPHN</name>
<keyword evidence="3" id="KW-1185">Reference proteome</keyword>
<protein>
    <recommendedName>
        <fullName evidence="1">SnoaL-like domain-containing protein</fullName>
    </recommendedName>
</protein>
<dbReference type="InterPro" id="IPR037401">
    <property type="entry name" value="SnoaL-like"/>
</dbReference>
<dbReference type="RefSeq" id="WP_184477390.1">
    <property type="nucleotide sequence ID" value="NZ_JACHOV010000019.1"/>
</dbReference>
<evidence type="ECO:0000259" key="1">
    <source>
        <dbReference type="Pfam" id="PF13577"/>
    </source>
</evidence>
<organism evidence="2 3">
    <name type="scientific">Rhizorhapis suberifaciens</name>
    <name type="common">corky root of lettuce</name>
    <dbReference type="NCBI Taxonomy" id="13656"/>
    <lineage>
        <taxon>Bacteria</taxon>
        <taxon>Pseudomonadati</taxon>
        <taxon>Pseudomonadota</taxon>
        <taxon>Alphaproteobacteria</taxon>
        <taxon>Sphingomonadales</taxon>
        <taxon>Sphingomonadaceae</taxon>
        <taxon>Rhizorhapis</taxon>
    </lineage>
</organism>
<reference evidence="2 3" key="1">
    <citation type="submission" date="2020-08" db="EMBL/GenBank/DDBJ databases">
        <title>Genomic Encyclopedia of Type Strains, Phase IV (KMG-IV): sequencing the most valuable type-strain genomes for metagenomic binning, comparative biology and taxonomic classification.</title>
        <authorList>
            <person name="Goeker M."/>
        </authorList>
    </citation>
    <scope>NUCLEOTIDE SEQUENCE [LARGE SCALE GENOMIC DNA]</scope>
    <source>
        <strain evidence="2 3">DSM 7465</strain>
    </source>
</reference>
<dbReference type="Gene3D" id="3.10.450.50">
    <property type="match status" value="1"/>
</dbReference>
<dbReference type="EMBL" id="JACHOV010000019">
    <property type="protein sequence ID" value="MBB4642908.1"/>
    <property type="molecule type" value="Genomic_DNA"/>
</dbReference>
<evidence type="ECO:0000313" key="3">
    <source>
        <dbReference type="Proteomes" id="UP000575068"/>
    </source>
</evidence>
<proteinExistence type="predicted"/>
<dbReference type="SUPFAM" id="SSF54427">
    <property type="entry name" value="NTF2-like"/>
    <property type="match status" value="1"/>
</dbReference>
<dbReference type="Pfam" id="PF13577">
    <property type="entry name" value="SnoaL_4"/>
    <property type="match status" value="1"/>
</dbReference>
<dbReference type="AlphaFoldDB" id="A0A840HZH1"/>